<protein>
    <submittedName>
        <fullName evidence="1">Cyclic nucleotide-binding protein</fullName>
    </submittedName>
</protein>
<dbReference type="KEGG" id="pcm:AY601_1577"/>
<dbReference type="AlphaFoldDB" id="A0A127VAS1"/>
<dbReference type="SUPFAM" id="SSF51206">
    <property type="entry name" value="cAMP-binding domain-like"/>
    <property type="match status" value="1"/>
</dbReference>
<dbReference type="PATRIC" id="fig|188932.3.peg.1641"/>
<organism evidence="1 2">
    <name type="scientific">Pedobacter cryoconitis</name>
    <dbReference type="NCBI Taxonomy" id="188932"/>
    <lineage>
        <taxon>Bacteria</taxon>
        <taxon>Pseudomonadati</taxon>
        <taxon>Bacteroidota</taxon>
        <taxon>Sphingobacteriia</taxon>
        <taxon>Sphingobacteriales</taxon>
        <taxon>Sphingobacteriaceae</taxon>
        <taxon>Pedobacter</taxon>
    </lineage>
</organism>
<dbReference type="OrthoDB" id="663011at2"/>
<dbReference type="InterPro" id="IPR018490">
    <property type="entry name" value="cNMP-bd_dom_sf"/>
</dbReference>
<gene>
    <name evidence="1" type="ORF">AY601_1577</name>
</gene>
<proteinExistence type="predicted"/>
<name>A0A127VAS1_9SPHI</name>
<evidence type="ECO:0000313" key="1">
    <source>
        <dbReference type="EMBL" id="AMP98492.1"/>
    </source>
</evidence>
<dbReference type="RefSeq" id="WP_068398827.1">
    <property type="nucleotide sequence ID" value="NZ_CP014504.1"/>
</dbReference>
<evidence type="ECO:0000313" key="2">
    <source>
        <dbReference type="Proteomes" id="UP000071561"/>
    </source>
</evidence>
<dbReference type="EMBL" id="CP014504">
    <property type="protein sequence ID" value="AMP98492.1"/>
    <property type="molecule type" value="Genomic_DNA"/>
</dbReference>
<dbReference type="Proteomes" id="UP000071561">
    <property type="component" value="Chromosome"/>
</dbReference>
<accession>A0A127VAS1</accession>
<dbReference type="Gene3D" id="2.60.120.10">
    <property type="entry name" value="Jelly Rolls"/>
    <property type="match status" value="1"/>
</dbReference>
<dbReference type="InterPro" id="IPR014710">
    <property type="entry name" value="RmlC-like_jellyroll"/>
</dbReference>
<sequence length="204" mass="23286">MKHKIAVENQLVYFRECLAQFQTFTDQEWDIFSSAVIPHTLKKKELLFNIGEVYQSMAFIFDGAVRYFIDKDGALLTNYFSFKGEFASAYSSFISGKPGVVGLAAIEKTQLLLITKKSLEAFSEIPAIALKAEQMRRRIAEHYILCYEERIGTFLLKSPEERYLSLLNSGGEIFQKIPQHYLANYLGITAVSLSRIRNRSMGRA</sequence>
<reference evidence="1 2" key="1">
    <citation type="submission" date="2016-03" db="EMBL/GenBank/DDBJ databases">
        <title>Complete genome sequence of Pedobacter cryoconitis PAMC 27485.</title>
        <authorList>
            <person name="Lee J."/>
            <person name="Kim O.-S."/>
        </authorList>
    </citation>
    <scope>NUCLEOTIDE SEQUENCE [LARGE SCALE GENOMIC DNA]</scope>
    <source>
        <strain evidence="1 2">PAMC 27485</strain>
    </source>
</reference>
<keyword evidence="2" id="KW-1185">Reference proteome</keyword>